<name>A0A4Y7U5E8_9FLAO</name>
<dbReference type="EMBL" id="QWDN01000031">
    <property type="protein sequence ID" value="TEB41663.1"/>
    <property type="molecule type" value="Genomic_DNA"/>
</dbReference>
<gene>
    <name evidence="1" type="ORF">D0809_24350</name>
</gene>
<dbReference type="AlphaFoldDB" id="A0A4Y7U5E8"/>
<proteinExistence type="predicted"/>
<accession>A0A4Y7U5E8</accession>
<sequence>MQDSDAVNTGEIIYKRISSMRLSDYEYWSTPVTPQKLFDVSPYTLADKYMGYNGDNWVITSSNTNMTVGKGYIIRGPQTYSNTVRADFTASFKGIPNNGNLSGETVEKDKFYLIGNPYPSALSANEFLKANSFINGTFYFWTHNTPLNITVRDYSSDDYAVFNLTGGVATEAAPSGDDAPGNNPFIPQGHIAAGQSFFASTNDVGTIAFTNKMREGGANNGQFFKPAKGAKEAAKSRIWLNITNEGGAFKQMLVGYVEGATNGIDNRYDGETFDANPYLDFYSVNNDLNYVIQGRALPFTDTDIVPLGYRSTVEGDFTISIQHAEGDLSNQAVYIEDKTAGKIHNLKDGKYTFSTKIGSFDDRLVLRYTDKTLGTGDFENTENNILVSIKNKAIKVTSAKENIKEVTVYDISGKLLYNKKKVGATELQIANLQSANQVLLVKITLDNDHTTTKKVIFQ</sequence>
<dbReference type="Proteomes" id="UP000298340">
    <property type="component" value="Unassembled WGS sequence"/>
</dbReference>
<comment type="caution">
    <text evidence="1">The sequence shown here is derived from an EMBL/GenBank/DDBJ whole genome shotgun (WGS) entry which is preliminary data.</text>
</comment>
<evidence type="ECO:0000313" key="2">
    <source>
        <dbReference type="Proteomes" id="UP000298340"/>
    </source>
</evidence>
<protein>
    <submittedName>
        <fullName evidence="1">T9SS C-terminal target domain-containing protein</fullName>
    </submittedName>
</protein>
<organism evidence="1 2">
    <name type="scientific">Flavobacterium circumlabens</name>
    <dbReference type="NCBI Taxonomy" id="2133765"/>
    <lineage>
        <taxon>Bacteria</taxon>
        <taxon>Pseudomonadati</taxon>
        <taxon>Bacteroidota</taxon>
        <taxon>Flavobacteriia</taxon>
        <taxon>Flavobacteriales</taxon>
        <taxon>Flavobacteriaceae</taxon>
        <taxon>Flavobacterium</taxon>
    </lineage>
</organism>
<reference evidence="1 2" key="1">
    <citation type="journal article" date="2018" name="Syst. Appl. Microbiol.">
        <title>Flavobacterium circumlabens sp. nov. and Flavobacterium cupreum sp. nov., two psychrotrophic species isolated from Antarctic environmental samples.</title>
        <authorList>
            <person name="Kralova S."/>
            <person name="Busse H.J."/>
            <person name="Svec P."/>
            <person name="Maslanova I."/>
            <person name="Stankova E."/>
            <person name="Bartak M."/>
            <person name="Sedlacek I."/>
        </authorList>
    </citation>
    <scope>NUCLEOTIDE SEQUENCE [LARGE SCALE GENOMIC DNA]</scope>
    <source>
        <strain evidence="1 2">CCM 8828</strain>
    </source>
</reference>
<evidence type="ECO:0000313" key="1">
    <source>
        <dbReference type="EMBL" id="TEB41663.1"/>
    </source>
</evidence>
<dbReference type="NCBIfam" id="NF033708">
    <property type="entry name" value="T9SS_Cterm_ChiA"/>
    <property type="match status" value="1"/>
</dbReference>